<dbReference type="AlphaFoldDB" id="A0A2W4RNX7"/>
<dbReference type="SMART" id="SM00448">
    <property type="entry name" value="REC"/>
    <property type="match status" value="1"/>
</dbReference>
<dbReference type="PANTHER" id="PTHR43228:SF1">
    <property type="entry name" value="TWO-COMPONENT RESPONSE REGULATOR ARR22"/>
    <property type="match status" value="1"/>
</dbReference>
<dbReference type="InterPro" id="IPR011006">
    <property type="entry name" value="CheY-like_superfamily"/>
</dbReference>
<reference evidence="3 4" key="1">
    <citation type="journal article" date="2018" name="Aquat. Microb. Ecol.">
        <title>Gammaproteobacterial methanotrophs dominate.</title>
        <authorList>
            <person name="Rissanen A.J."/>
            <person name="Saarenheimo J."/>
            <person name="Tiirola M."/>
            <person name="Peura S."/>
            <person name="Aalto S.L."/>
            <person name="Karvinen A."/>
            <person name="Nykanen H."/>
        </authorList>
    </citation>
    <scope>NUCLEOTIDE SEQUENCE [LARGE SCALE GENOMIC DNA]</scope>
    <source>
        <strain evidence="3">AMbin10</strain>
    </source>
</reference>
<feature type="modified residue" description="4-aspartylphosphate" evidence="1">
    <location>
        <position position="119"/>
    </location>
</feature>
<evidence type="ECO:0000313" key="4">
    <source>
        <dbReference type="Proteomes" id="UP000249396"/>
    </source>
</evidence>
<dbReference type="Proteomes" id="UP000249396">
    <property type="component" value="Unassembled WGS sequence"/>
</dbReference>
<protein>
    <recommendedName>
        <fullName evidence="2">Response regulatory domain-containing protein</fullName>
    </recommendedName>
</protein>
<dbReference type="EMBL" id="QJPH01000122">
    <property type="protein sequence ID" value="PZN85452.1"/>
    <property type="molecule type" value="Genomic_DNA"/>
</dbReference>
<dbReference type="PROSITE" id="PS50110">
    <property type="entry name" value="RESPONSE_REGULATORY"/>
    <property type="match status" value="1"/>
</dbReference>
<evidence type="ECO:0000256" key="1">
    <source>
        <dbReference type="PROSITE-ProRule" id="PRU00169"/>
    </source>
</evidence>
<name>A0A2W4RNX7_9GAMM</name>
<feature type="domain" description="Response regulatory" evidence="2">
    <location>
        <begin position="67"/>
        <end position="183"/>
    </location>
</feature>
<dbReference type="GO" id="GO:0000160">
    <property type="term" value="P:phosphorelay signal transduction system"/>
    <property type="evidence" value="ECO:0007669"/>
    <property type="project" value="InterPro"/>
</dbReference>
<dbReference type="CDD" id="cd17546">
    <property type="entry name" value="REC_hyHK_CKI1_RcsC-like"/>
    <property type="match status" value="1"/>
</dbReference>
<dbReference type="PANTHER" id="PTHR43228">
    <property type="entry name" value="TWO-COMPONENT RESPONSE REGULATOR"/>
    <property type="match status" value="1"/>
</dbReference>
<organism evidence="3 4">
    <name type="scientific">Candidatus Methylumidiphilus alinenensis</name>
    <dbReference type="NCBI Taxonomy" id="2202197"/>
    <lineage>
        <taxon>Bacteria</taxon>
        <taxon>Pseudomonadati</taxon>
        <taxon>Pseudomonadota</taxon>
        <taxon>Gammaproteobacteria</taxon>
        <taxon>Methylococcales</taxon>
        <taxon>Candidatus Methylumidiphilus</taxon>
    </lineage>
</organism>
<dbReference type="Gene3D" id="3.40.50.2300">
    <property type="match status" value="1"/>
</dbReference>
<sequence length="183" mass="20490">MAGRKLPHRIGCRTLEMQCLFFGGIHPQPTWFPLHNPTVLDFLDKYMIKPENINSSFDAKTMKTSKTVLIIDDSRLSRMIIKALILEKYPDWIVLEAANAEQTITMIDSIAEPDLITLDVNMPGMDGLSLATKIRNSWVSAPIVVITANVQESISRKCAELKVGFVEKPINADSIDKALAFME</sequence>
<dbReference type="Pfam" id="PF00072">
    <property type="entry name" value="Response_reg"/>
    <property type="match status" value="1"/>
</dbReference>
<evidence type="ECO:0000259" key="2">
    <source>
        <dbReference type="PROSITE" id="PS50110"/>
    </source>
</evidence>
<dbReference type="InterPro" id="IPR001789">
    <property type="entry name" value="Sig_transdc_resp-reg_receiver"/>
</dbReference>
<dbReference type="SUPFAM" id="SSF52172">
    <property type="entry name" value="CheY-like"/>
    <property type="match status" value="1"/>
</dbReference>
<proteinExistence type="predicted"/>
<evidence type="ECO:0000313" key="3">
    <source>
        <dbReference type="EMBL" id="PZN85452.1"/>
    </source>
</evidence>
<dbReference type="InterPro" id="IPR052048">
    <property type="entry name" value="ST_Response_Regulator"/>
</dbReference>
<gene>
    <name evidence="3" type="ORF">DM484_01525</name>
</gene>
<comment type="caution">
    <text evidence="3">The sequence shown here is derived from an EMBL/GenBank/DDBJ whole genome shotgun (WGS) entry which is preliminary data.</text>
</comment>
<accession>A0A2W4RNX7</accession>
<keyword evidence="1" id="KW-0597">Phosphoprotein</keyword>